<evidence type="ECO:0000259" key="1">
    <source>
        <dbReference type="Pfam" id="PF00961"/>
    </source>
</evidence>
<dbReference type="InterPro" id="IPR027434">
    <property type="entry name" value="Homing_endonucl"/>
</dbReference>
<dbReference type="SUPFAM" id="SSF55608">
    <property type="entry name" value="Homing endonucleases"/>
    <property type="match status" value="2"/>
</dbReference>
<dbReference type="Gene3D" id="3.10.28.10">
    <property type="entry name" value="Homing endonucleases"/>
    <property type="match status" value="2"/>
</dbReference>
<geneLocation type="mitochondrion" evidence="2"/>
<dbReference type="InterPro" id="IPR051289">
    <property type="entry name" value="LAGLIDADG_Endonuclease"/>
</dbReference>
<dbReference type="InterPro" id="IPR004860">
    <property type="entry name" value="LAGLIDADG_dom"/>
</dbReference>
<keyword evidence="2" id="KW-0496">Mitochondrion</keyword>
<accession>A0A482DQP2</accession>
<name>A0A482DQP2_9PEZI</name>
<sequence>MQFRISSLKDTINTVIPHFEKFPLITQKQAYFILFKKIVYLMNDKEHLTIEGIQKFVNLRSSMNLGLSEELRNTFLNTVPVKRPIIQDTKIIDPLLAGFTSGEGSFMINITKPPTHKIGVKVQLRFQLTQHSRDEILMKS</sequence>
<dbReference type="PANTHER" id="PTHR36181:SF4">
    <property type="entry name" value="LAGLIDADG ENDONUCLEASE"/>
    <property type="match status" value="1"/>
</dbReference>
<feature type="domain" description="Homing endonuclease LAGLIDADG" evidence="1">
    <location>
        <begin position="2"/>
        <end position="39"/>
    </location>
</feature>
<gene>
    <name evidence="2" type="primary">orf140</name>
</gene>
<protein>
    <recommendedName>
        <fullName evidence="1">Homing endonuclease LAGLIDADG domain-containing protein</fullName>
    </recommendedName>
</protein>
<reference evidence="2" key="1">
    <citation type="submission" date="2019-02" db="EMBL/GenBank/DDBJ databases">
        <authorList>
            <person name="Fang M.L."/>
            <person name="Zhang Y."/>
        </authorList>
    </citation>
    <scope>NUCLEOTIDE SEQUENCE</scope>
    <source>
        <strain evidence="2">YMF1.01838</strain>
    </source>
</reference>
<dbReference type="GO" id="GO:0005739">
    <property type="term" value="C:mitochondrion"/>
    <property type="evidence" value="ECO:0007669"/>
    <property type="project" value="UniProtKB-ARBA"/>
</dbReference>
<dbReference type="AlphaFoldDB" id="A0A482DQP2"/>
<dbReference type="Pfam" id="PF00961">
    <property type="entry name" value="LAGLIDADG_1"/>
    <property type="match status" value="2"/>
</dbReference>
<proteinExistence type="predicted"/>
<organism evidence="2">
    <name type="scientific">Dactylella sp</name>
    <dbReference type="NCBI Taxonomy" id="1814903"/>
    <lineage>
        <taxon>Eukaryota</taxon>
        <taxon>Fungi</taxon>
        <taxon>Dikarya</taxon>
        <taxon>Ascomycota</taxon>
        <taxon>Pezizomycotina</taxon>
        <taxon>Orbiliomycetes</taxon>
        <taxon>Orbiliales</taxon>
        <taxon>Orbiliaceae</taxon>
        <taxon>Dactylella</taxon>
    </lineage>
</organism>
<dbReference type="PANTHER" id="PTHR36181">
    <property type="entry name" value="INTRON-ENCODED ENDONUCLEASE AI3-RELATED"/>
    <property type="match status" value="1"/>
</dbReference>
<dbReference type="EMBL" id="MK550697">
    <property type="protein sequence ID" value="QBM09605.1"/>
    <property type="molecule type" value="Genomic_DNA"/>
</dbReference>
<evidence type="ECO:0000313" key="2">
    <source>
        <dbReference type="EMBL" id="QBM09605.1"/>
    </source>
</evidence>
<dbReference type="GO" id="GO:0004519">
    <property type="term" value="F:endonuclease activity"/>
    <property type="evidence" value="ECO:0007669"/>
    <property type="project" value="InterPro"/>
</dbReference>
<feature type="domain" description="Homing endonuclease LAGLIDADG" evidence="1">
    <location>
        <begin position="96"/>
        <end position="139"/>
    </location>
</feature>